<feature type="transmembrane region" description="Helical" evidence="6">
    <location>
        <begin position="345"/>
        <end position="367"/>
    </location>
</feature>
<dbReference type="CDD" id="cd17324">
    <property type="entry name" value="MFS_NepI_like"/>
    <property type="match status" value="1"/>
</dbReference>
<dbReference type="SUPFAM" id="SSF103473">
    <property type="entry name" value="MFS general substrate transporter"/>
    <property type="match status" value="1"/>
</dbReference>
<feature type="transmembrane region" description="Helical" evidence="6">
    <location>
        <begin position="20"/>
        <end position="41"/>
    </location>
</feature>
<dbReference type="GO" id="GO:0022857">
    <property type="term" value="F:transmembrane transporter activity"/>
    <property type="evidence" value="ECO:0007669"/>
    <property type="project" value="InterPro"/>
</dbReference>
<dbReference type="EMBL" id="SGNY01000008">
    <property type="protein sequence ID" value="TRA98215.1"/>
    <property type="molecule type" value="Genomic_DNA"/>
</dbReference>
<proteinExistence type="predicted"/>
<feature type="transmembrane region" description="Helical" evidence="6">
    <location>
        <begin position="119"/>
        <end position="137"/>
    </location>
</feature>
<dbReference type="InterPro" id="IPR011701">
    <property type="entry name" value="MFS"/>
</dbReference>
<dbReference type="AlphaFoldDB" id="A0A178H2H0"/>
<gene>
    <name evidence="8" type="primary">nepI_1</name>
    <name evidence="8" type="ORF">AGRHK599_LOCUS3110</name>
    <name evidence="9" type="ORF">EXN68_21710</name>
</gene>
<evidence type="ECO:0000313" key="9">
    <source>
        <dbReference type="EMBL" id="TRA98215.1"/>
    </source>
</evidence>
<keyword evidence="3 6" id="KW-0812">Transmembrane</keyword>
<dbReference type="InterPro" id="IPR050189">
    <property type="entry name" value="MFS_Efflux_Transporters"/>
</dbReference>
<comment type="caution">
    <text evidence="9">The sequence shown here is derived from an EMBL/GenBank/DDBJ whole genome shotgun (WGS) entry which is preliminary data.</text>
</comment>
<dbReference type="EMBL" id="CAICSX020000002">
    <property type="protein sequence ID" value="CAD0214866.1"/>
    <property type="molecule type" value="Genomic_DNA"/>
</dbReference>
<dbReference type="Gene3D" id="1.20.1250.20">
    <property type="entry name" value="MFS general substrate transporter like domains"/>
    <property type="match status" value="1"/>
</dbReference>
<feature type="transmembrane region" description="Helical" evidence="6">
    <location>
        <begin position="149"/>
        <end position="172"/>
    </location>
</feature>
<evidence type="ECO:0000256" key="2">
    <source>
        <dbReference type="ARBA" id="ARBA00022475"/>
    </source>
</evidence>
<evidence type="ECO:0000259" key="7">
    <source>
        <dbReference type="PROSITE" id="PS50850"/>
    </source>
</evidence>
<evidence type="ECO:0000313" key="11">
    <source>
        <dbReference type="Proteomes" id="UP000528185"/>
    </source>
</evidence>
<organism evidence="9 10">
    <name type="scientific">Rhizobium rhizogenes</name>
    <name type="common">Agrobacterium rhizogenes</name>
    <dbReference type="NCBI Taxonomy" id="359"/>
    <lineage>
        <taxon>Bacteria</taxon>
        <taxon>Pseudomonadati</taxon>
        <taxon>Pseudomonadota</taxon>
        <taxon>Alphaproteobacteria</taxon>
        <taxon>Hyphomicrobiales</taxon>
        <taxon>Rhizobiaceae</taxon>
        <taxon>Rhizobium/Agrobacterium group</taxon>
        <taxon>Rhizobium</taxon>
    </lineage>
</organism>
<evidence type="ECO:0000256" key="6">
    <source>
        <dbReference type="SAM" id="Phobius"/>
    </source>
</evidence>
<dbReference type="PANTHER" id="PTHR43124:SF5">
    <property type="entry name" value="PURINE RIBONUCLEOSIDE EFFLUX PUMP NEPI"/>
    <property type="match status" value="1"/>
</dbReference>
<dbReference type="Proteomes" id="UP000315434">
    <property type="component" value="Unassembled WGS sequence"/>
</dbReference>
<feature type="transmembrane region" description="Helical" evidence="6">
    <location>
        <begin position="310"/>
        <end position="333"/>
    </location>
</feature>
<accession>A0A178H2H0</accession>
<protein>
    <submittedName>
        <fullName evidence="9">MFS transporter</fullName>
    </submittedName>
    <submittedName>
        <fullName evidence="8">Purine ribonucleoside efflux pump NepI</fullName>
    </submittedName>
</protein>
<evidence type="ECO:0000256" key="4">
    <source>
        <dbReference type="ARBA" id="ARBA00022989"/>
    </source>
</evidence>
<dbReference type="PROSITE" id="PS50850">
    <property type="entry name" value="MFS"/>
    <property type="match status" value="1"/>
</dbReference>
<feature type="transmembrane region" description="Helical" evidence="6">
    <location>
        <begin position="285"/>
        <end position="304"/>
    </location>
</feature>
<evidence type="ECO:0000313" key="10">
    <source>
        <dbReference type="Proteomes" id="UP000315434"/>
    </source>
</evidence>
<dbReference type="Proteomes" id="UP000528185">
    <property type="component" value="Unassembled WGS sequence"/>
</dbReference>
<dbReference type="Pfam" id="PF07690">
    <property type="entry name" value="MFS_1"/>
    <property type="match status" value="1"/>
</dbReference>
<feature type="transmembrane region" description="Helical" evidence="6">
    <location>
        <begin position="373"/>
        <end position="391"/>
    </location>
</feature>
<dbReference type="InterPro" id="IPR036259">
    <property type="entry name" value="MFS_trans_sf"/>
</dbReference>
<evidence type="ECO:0000256" key="1">
    <source>
        <dbReference type="ARBA" id="ARBA00004651"/>
    </source>
</evidence>
<name>A0A178H2H0_RHIRH</name>
<feature type="transmembrane region" description="Helical" evidence="6">
    <location>
        <begin position="223"/>
        <end position="244"/>
    </location>
</feature>
<feature type="transmembrane region" description="Helical" evidence="6">
    <location>
        <begin position="53"/>
        <end position="79"/>
    </location>
</feature>
<feature type="transmembrane region" description="Helical" evidence="6">
    <location>
        <begin position="256"/>
        <end position="278"/>
    </location>
</feature>
<sequence>MNNRTINELEYVPRRKEPDAKWAAVVSLSLGVFGLVTAEFLPVSLLTPLSEDLAISSGIAGQSITVTALVAAVAGPGVVIGTRGIDRRWTLLGLTTLLIISSTLAAFANGLFMLFASRVLLGIGLGGFWAMSAALALRLVPLDKMPRAMAIILTGVSVATVCAAPVGAWIGATLGWRAAFVVAGVLGVIALAVQLLTIPSLPPAGAPGLSTMFRLLQRPQVRIGLLTTLFIVAGHFAGFTYVRPFLEDVPQLGVEAISLVLLVYGIGGFFGNLFGGFLAEKNTAWAVTFAATLIAASASILVIAGASPVVAGVAIASWGFAFGALPVSVQSFITRVASDEAESAGALLLTTFQIAISSGAVLGGLLIDLQGATMVFVFVAISALLGASLMASRRGVVPQVEASQG</sequence>
<evidence type="ECO:0000313" key="8">
    <source>
        <dbReference type="EMBL" id="CAD0214866.1"/>
    </source>
</evidence>
<dbReference type="KEGG" id="aro:B0909_22680"/>
<feature type="domain" description="Major facilitator superfamily (MFS) profile" evidence="7">
    <location>
        <begin position="24"/>
        <end position="395"/>
    </location>
</feature>
<evidence type="ECO:0000256" key="5">
    <source>
        <dbReference type="ARBA" id="ARBA00023136"/>
    </source>
</evidence>
<evidence type="ECO:0000256" key="3">
    <source>
        <dbReference type="ARBA" id="ARBA00022692"/>
    </source>
</evidence>
<dbReference type="RefSeq" id="WP_065117703.1">
    <property type="nucleotide sequence ID" value="NZ_CAICSX020000002.1"/>
</dbReference>
<dbReference type="OrthoDB" id="9812189at2"/>
<dbReference type="InterPro" id="IPR020846">
    <property type="entry name" value="MFS_dom"/>
</dbReference>
<feature type="transmembrane region" description="Helical" evidence="6">
    <location>
        <begin position="91"/>
        <end position="113"/>
    </location>
</feature>
<reference evidence="8 11" key="2">
    <citation type="submission" date="2020-06" db="EMBL/GenBank/DDBJ databases">
        <authorList>
            <person name="De Coninck B."/>
            <person name="Ibrahim H."/>
        </authorList>
    </citation>
    <scope>NUCLEOTIDE SEQUENCE [LARGE SCALE GENOMIC DNA]</scope>
    <source>
        <strain evidence="8">Ag_rhizogenes_K599</strain>
    </source>
</reference>
<feature type="transmembrane region" description="Helical" evidence="6">
    <location>
        <begin position="178"/>
        <end position="202"/>
    </location>
</feature>
<reference evidence="9 10" key="1">
    <citation type="journal article" date="2019" name="Appl. Microbiol. Biotechnol.">
        <title>Differential efficiency of wild type rhizogenic strains for rol gene transformation of plants.</title>
        <authorList>
            <person name="Desmet S."/>
            <person name="De Keyser E."/>
            <person name="Van Vaerenbergh J."/>
            <person name="Baeyen S."/>
            <person name="Van Huylenbroeck J."/>
            <person name="Geelen D."/>
            <person name="Dhooghe E."/>
        </authorList>
    </citation>
    <scope>NUCLEOTIDE SEQUENCE [LARGE SCALE GENOMIC DNA]</scope>
    <source>
        <strain evidence="9 10">GBBC3284</strain>
    </source>
</reference>
<dbReference type="PANTHER" id="PTHR43124">
    <property type="entry name" value="PURINE EFFLUX PUMP PBUE"/>
    <property type="match status" value="1"/>
</dbReference>
<keyword evidence="2" id="KW-1003">Cell membrane</keyword>
<keyword evidence="5 6" id="KW-0472">Membrane</keyword>
<comment type="subcellular location">
    <subcellularLocation>
        <location evidence="1">Cell membrane</location>
        <topology evidence="1">Multi-pass membrane protein</topology>
    </subcellularLocation>
</comment>
<dbReference type="GO" id="GO:0005886">
    <property type="term" value="C:plasma membrane"/>
    <property type="evidence" value="ECO:0007669"/>
    <property type="project" value="UniProtKB-SubCell"/>
</dbReference>
<keyword evidence="4 6" id="KW-1133">Transmembrane helix</keyword>